<accession>A0A7M5WVQ5</accession>
<organism evidence="2 3">
    <name type="scientific">Clytia hemisphaerica</name>
    <dbReference type="NCBI Taxonomy" id="252671"/>
    <lineage>
        <taxon>Eukaryota</taxon>
        <taxon>Metazoa</taxon>
        <taxon>Cnidaria</taxon>
        <taxon>Hydrozoa</taxon>
        <taxon>Hydroidolina</taxon>
        <taxon>Leptothecata</taxon>
        <taxon>Obeliida</taxon>
        <taxon>Clytiidae</taxon>
        <taxon>Clytia</taxon>
    </lineage>
</organism>
<evidence type="ECO:0000313" key="2">
    <source>
        <dbReference type="EnsemblMetazoa" id="CLYHEMP013893.1"/>
    </source>
</evidence>
<dbReference type="GeneID" id="136820044"/>
<feature type="transmembrane region" description="Helical" evidence="1">
    <location>
        <begin position="168"/>
        <end position="191"/>
    </location>
</feature>
<sequence>MTRFKEKFCNKDLINLIPKFVLIGACSITFIVILVSVTSNCWANSKIHYESRGLWKFCHHIDDDPDKAVLCPSINNASVIQIYEKRPPTTPEWIREGYIPDWLMAVRVVMIMAAVFEFIAIMAAVFTLFIKKFHGYITSIFSSIAFALLLVGVYLYSDRTNFAVEEYACGVGWGMGFLAVIFSFLSAFIGLCTF</sequence>
<keyword evidence="1" id="KW-1133">Transmembrane helix</keyword>
<feature type="transmembrane region" description="Helical" evidence="1">
    <location>
        <begin position="108"/>
        <end position="130"/>
    </location>
</feature>
<dbReference type="Gene3D" id="1.20.140.150">
    <property type="match status" value="1"/>
</dbReference>
<dbReference type="Proteomes" id="UP000594262">
    <property type="component" value="Unplaced"/>
</dbReference>
<reference evidence="2" key="1">
    <citation type="submission" date="2021-01" db="UniProtKB">
        <authorList>
            <consortium name="EnsemblMetazoa"/>
        </authorList>
    </citation>
    <scope>IDENTIFICATION</scope>
</reference>
<keyword evidence="1" id="KW-0812">Transmembrane</keyword>
<proteinExistence type="predicted"/>
<dbReference type="EnsemblMetazoa" id="CLYHEMT013893.1">
    <property type="protein sequence ID" value="CLYHEMP013893.1"/>
    <property type="gene ID" value="CLYHEMG013893"/>
</dbReference>
<protein>
    <submittedName>
        <fullName evidence="2">Uncharacterized protein</fullName>
    </submittedName>
</protein>
<dbReference type="RefSeq" id="XP_066932379.1">
    <property type="nucleotide sequence ID" value="XM_067076278.1"/>
</dbReference>
<evidence type="ECO:0000313" key="3">
    <source>
        <dbReference type="Proteomes" id="UP000594262"/>
    </source>
</evidence>
<evidence type="ECO:0000256" key="1">
    <source>
        <dbReference type="SAM" id="Phobius"/>
    </source>
</evidence>
<dbReference type="AlphaFoldDB" id="A0A7M5WVQ5"/>
<feature type="transmembrane region" description="Helical" evidence="1">
    <location>
        <begin position="20"/>
        <end position="43"/>
    </location>
</feature>
<keyword evidence="1" id="KW-0472">Membrane</keyword>
<keyword evidence="3" id="KW-1185">Reference proteome</keyword>
<name>A0A7M5WVQ5_9CNID</name>
<feature type="transmembrane region" description="Helical" evidence="1">
    <location>
        <begin position="136"/>
        <end position="156"/>
    </location>
</feature>